<reference evidence="11 12" key="1">
    <citation type="submission" date="2020-03" db="EMBL/GenBank/DDBJ databases">
        <title>Genomic Encyclopedia of Type Strains, Phase IV (KMG-IV): sequencing the most valuable type-strain genomes for metagenomic binning, comparative biology and taxonomic classification.</title>
        <authorList>
            <person name="Goeker M."/>
        </authorList>
    </citation>
    <scope>NUCLEOTIDE SEQUENCE [LARGE SCALE GENOMIC DNA]</scope>
    <source>
        <strain evidence="11 12">DSM 105096</strain>
    </source>
</reference>
<dbReference type="SUPFAM" id="SSF49464">
    <property type="entry name" value="Carboxypeptidase regulatory domain-like"/>
    <property type="match status" value="1"/>
</dbReference>
<evidence type="ECO:0000259" key="9">
    <source>
        <dbReference type="Pfam" id="PF07715"/>
    </source>
</evidence>
<name>A0ABX0X964_9BACT</name>
<evidence type="ECO:0000259" key="10">
    <source>
        <dbReference type="Pfam" id="PF14905"/>
    </source>
</evidence>
<comment type="caution">
    <text evidence="11">The sequence shown here is derived from an EMBL/GenBank/DDBJ whole genome shotgun (WGS) entry which is preliminary data.</text>
</comment>
<evidence type="ECO:0000256" key="7">
    <source>
        <dbReference type="ARBA" id="ARBA00023237"/>
    </source>
</evidence>
<dbReference type="PANTHER" id="PTHR30069:SF29">
    <property type="entry name" value="HEMOGLOBIN AND HEMOGLOBIN-HAPTOGLOBIN-BINDING PROTEIN 1-RELATED"/>
    <property type="match status" value="1"/>
</dbReference>
<dbReference type="InterPro" id="IPR039426">
    <property type="entry name" value="TonB-dep_rcpt-like"/>
</dbReference>
<sequence>MRTHLILGLLLLSGSLLATAVPVTGRLLTETGETLAYATASVYADTNLVEGTVTGEDGSFILNLEPGTYEFIFEFLGYGKLSERRIINGPTKLGDLILEPDAVTTETIEVRAERTTVSLQLDKKVFNIGQDALARGGTVTEVLDQLPAITVSADGEISLRGDGSVKILIDGRPSALAESGGLASLSAAAIERVEIITNPSSRYEASGSAGIINIILKKDPERGYGGTIGLTGGFPADYRADLNLNYRRGKWKLYGTGGLRYTDYLRRSELTRRQDGEARYARLDQNSREERNDYVWNTYFGFDYQLSERATLTASYSYNSIDNIDDQFVDYRYTDTTGQPTETWKQTASYREPYRYGQFEASLAKDFAQEGRKLTLIFQQNALNETEMNSVLTDQTVPTERNITRYETRNDEMGRNLLLQGDYVHPFSDKATAEFGFRGDRRFIGVDYEVDVLPELNNELSYIERIGAAYAQYAYEGEWIGVQMGLRYEYTEQEVNYPGSPEDDYLRIYPRLFPSLNLSYKFSEATQAQLSFSRRIWRPRQYQINPFPTVADPTRYTVGNPNLLPVISDRVEVNVLTKTDKWSITAAVYAGVVRDFQFYVNERLEDNLFGLETGTIINGPVNLDEEYRLGMDVSLNYRPTEDLNFGLDVNGFAFEQTGFYEGEDLSTSQSVAYASLRIEATLPGELDFTGRFSYQTPYRTVQTFWLSRPTFTGALSRKLGERFTVTGGLRSVGGYRNEVVRPDFRVEGSGTWSRWRGRFTVQYRFGGK</sequence>
<protein>
    <submittedName>
        <fullName evidence="11">Outer membrane receptor protein involved in Fe transport</fullName>
    </submittedName>
</protein>
<dbReference type="InterPro" id="IPR012910">
    <property type="entry name" value="Plug_dom"/>
</dbReference>
<feature type="signal peptide" evidence="8">
    <location>
        <begin position="1"/>
        <end position="20"/>
    </location>
</feature>
<dbReference type="InterPro" id="IPR036942">
    <property type="entry name" value="Beta-barrel_TonB_sf"/>
</dbReference>
<keyword evidence="2" id="KW-0813">Transport</keyword>
<dbReference type="SUPFAM" id="SSF56935">
    <property type="entry name" value="Porins"/>
    <property type="match status" value="1"/>
</dbReference>
<organism evidence="11 12">
    <name type="scientific">Neolewinella antarctica</name>
    <dbReference type="NCBI Taxonomy" id="442734"/>
    <lineage>
        <taxon>Bacteria</taxon>
        <taxon>Pseudomonadati</taxon>
        <taxon>Bacteroidota</taxon>
        <taxon>Saprospiria</taxon>
        <taxon>Saprospirales</taxon>
        <taxon>Lewinellaceae</taxon>
        <taxon>Neolewinella</taxon>
    </lineage>
</organism>
<feature type="chain" id="PRO_5047308049" evidence="8">
    <location>
        <begin position="21"/>
        <end position="768"/>
    </location>
</feature>
<evidence type="ECO:0000256" key="6">
    <source>
        <dbReference type="ARBA" id="ARBA00023136"/>
    </source>
</evidence>
<evidence type="ECO:0000256" key="4">
    <source>
        <dbReference type="ARBA" id="ARBA00022692"/>
    </source>
</evidence>
<dbReference type="InterPro" id="IPR041700">
    <property type="entry name" value="OMP_b-brl_3"/>
</dbReference>
<feature type="domain" description="TonB-dependent receptor plug" evidence="9">
    <location>
        <begin position="136"/>
        <end position="210"/>
    </location>
</feature>
<dbReference type="Pfam" id="PF07715">
    <property type="entry name" value="Plug"/>
    <property type="match status" value="1"/>
</dbReference>
<evidence type="ECO:0000313" key="12">
    <source>
        <dbReference type="Proteomes" id="UP000770785"/>
    </source>
</evidence>
<keyword evidence="4" id="KW-0812">Transmembrane</keyword>
<dbReference type="Gene3D" id="2.40.170.20">
    <property type="entry name" value="TonB-dependent receptor, beta-barrel domain"/>
    <property type="match status" value="1"/>
</dbReference>
<keyword evidence="12" id="KW-1185">Reference proteome</keyword>
<dbReference type="Pfam" id="PF13620">
    <property type="entry name" value="CarboxypepD_reg"/>
    <property type="match status" value="1"/>
</dbReference>
<dbReference type="RefSeq" id="WP_168036578.1">
    <property type="nucleotide sequence ID" value="NZ_JAATJH010000002.1"/>
</dbReference>
<dbReference type="InterPro" id="IPR008969">
    <property type="entry name" value="CarboxyPept-like_regulatory"/>
</dbReference>
<evidence type="ECO:0000256" key="5">
    <source>
        <dbReference type="ARBA" id="ARBA00022729"/>
    </source>
</evidence>
<dbReference type="InterPro" id="IPR037066">
    <property type="entry name" value="Plug_dom_sf"/>
</dbReference>
<keyword evidence="7" id="KW-0998">Cell outer membrane</keyword>
<evidence type="ECO:0000256" key="8">
    <source>
        <dbReference type="SAM" id="SignalP"/>
    </source>
</evidence>
<dbReference type="EMBL" id="JAATJH010000002">
    <property type="protein sequence ID" value="NJC25800.1"/>
    <property type="molecule type" value="Genomic_DNA"/>
</dbReference>
<dbReference type="Proteomes" id="UP000770785">
    <property type="component" value="Unassembled WGS sequence"/>
</dbReference>
<feature type="domain" description="Outer membrane protein beta-barrel" evidence="10">
    <location>
        <begin position="365"/>
        <end position="704"/>
    </location>
</feature>
<dbReference type="Gene3D" id="2.60.40.1120">
    <property type="entry name" value="Carboxypeptidase-like, regulatory domain"/>
    <property type="match status" value="1"/>
</dbReference>
<evidence type="ECO:0000256" key="3">
    <source>
        <dbReference type="ARBA" id="ARBA00022452"/>
    </source>
</evidence>
<keyword evidence="5 8" id="KW-0732">Signal</keyword>
<proteinExistence type="predicted"/>
<accession>A0ABX0X964</accession>
<keyword evidence="3" id="KW-1134">Transmembrane beta strand</keyword>
<dbReference type="PANTHER" id="PTHR30069">
    <property type="entry name" value="TONB-DEPENDENT OUTER MEMBRANE RECEPTOR"/>
    <property type="match status" value="1"/>
</dbReference>
<keyword evidence="6" id="KW-0472">Membrane</keyword>
<evidence type="ECO:0000313" key="11">
    <source>
        <dbReference type="EMBL" id="NJC25800.1"/>
    </source>
</evidence>
<comment type="subcellular location">
    <subcellularLocation>
        <location evidence="1">Cell outer membrane</location>
        <topology evidence="1">Multi-pass membrane protein</topology>
    </subcellularLocation>
</comment>
<dbReference type="Pfam" id="PF14905">
    <property type="entry name" value="OMP_b-brl_3"/>
    <property type="match status" value="1"/>
</dbReference>
<evidence type="ECO:0000256" key="1">
    <source>
        <dbReference type="ARBA" id="ARBA00004571"/>
    </source>
</evidence>
<keyword evidence="11" id="KW-0675">Receptor</keyword>
<gene>
    <name evidence="11" type="ORF">GGR27_001299</name>
</gene>
<evidence type="ECO:0000256" key="2">
    <source>
        <dbReference type="ARBA" id="ARBA00022448"/>
    </source>
</evidence>
<dbReference type="Gene3D" id="2.170.130.10">
    <property type="entry name" value="TonB-dependent receptor, plug domain"/>
    <property type="match status" value="1"/>
</dbReference>